<accession>A0A0D2DV45</accession>
<dbReference type="InterPro" id="IPR010730">
    <property type="entry name" value="HET"/>
</dbReference>
<evidence type="ECO:0000259" key="2">
    <source>
        <dbReference type="Pfam" id="PF06985"/>
    </source>
</evidence>
<dbReference type="Pfam" id="PF06985">
    <property type="entry name" value="HET"/>
    <property type="match status" value="1"/>
</dbReference>
<organism evidence="3 4">
    <name type="scientific">Exophiala oligosperma</name>
    <dbReference type="NCBI Taxonomy" id="215243"/>
    <lineage>
        <taxon>Eukaryota</taxon>
        <taxon>Fungi</taxon>
        <taxon>Dikarya</taxon>
        <taxon>Ascomycota</taxon>
        <taxon>Pezizomycotina</taxon>
        <taxon>Eurotiomycetes</taxon>
        <taxon>Chaetothyriomycetidae</taxon>
        <taxon>Chaetothyriales</taxon>
        <taxon>Herpotrichiellaceae</taxon>
        <taxon>Exophiala</taxon>
    </lineage>
</organism>
<dbReference type="OrthoDB" id="5135333at2759"/>
<keyword evidence="4" id="KW-1185">Reference proteome</keyword>
<dbReference type="PANTHER" id="PTHR33112">
    <property type="entry name" value="DOMAIN PROTEIN, PUTATIVE-RELATED"/>
    <property type="match status" value="1"/>
</dbReference>
<sequence>MNMSEVNHSTNEQECSRPVPTISHDTTHNLCEEGAQIDFDAVFDLPFKSDSKLEEWSKPISRDLTSFQDECRLCHMAKTCLQRQYYPKQRNGRTPFHFRACYDRSEGFEDEIYVAIAEGSRSSYSPLEEHIDESARGGVIVHTSISSTAEASRCLGGRKLSQMCINYDEVRHWLQESHFRSYQNVFSITRAVDTFERYVIDCETRRIIVLQENMEYFALSYVWGHWHGSELSSEACNGYSLDDSRNLPSKLPQTVEDALSVVKNLHGRYLWVDRYCIPSWTDKHVQIQNMDQIYLCATATIVAIDPDPDTSSNSGLHGVSRARLPQQVLQIGHHELLLTAPHLSHPLANSIWVTRGWTFQEVRLSRRCLFFTEDQVYYSCGGEISSEDTIRGVSKHRDVRPAFVSAILRPRLPRDEAEVENESAERLADIEEYTSRTLTYDADILDAFHGILRSTTLPTLWGVPLKDRGAHVWFGALLWFGQKQDDDTTWPEFSASAQDQGPGHEDPSQMVYKGLVLECNSVGNMQWPENGFRNTVSSQALLQGPRPDTGSHPFVAAALAIAAGDMASNQDIDASVDGA</sequence>
<evidence type="ECO:0000256" key="1">
    <source>
        <dbReference type="SAM" id="MobiDB-lite"/>
    </source>
</evidence>
<dbReference type="EMBL" id="KN847333">
    <property type="protein sequence ID" value="KIW46968.1"/>
    <property type="molecule type" value="Genomic_DNA"/>
</dbReference>
<reference evidence="3 4" key="1">
    <citation type="submission" date="2015-01" db="EMBL/GenBank/DDBJ databases">
        <title>The Genome Sequence of Exophiala oligosperma CBS72588.</title>
        <authorList>
            <consortium name="The Broad Institute Genomics Platform"/>
            <person name="Cuomo C."/>
            <person name="de Hoog S."/>
            <person name="Gorbushina A."/>
            <person name="Stielow B."/>
            <person name="Teixiera M."/>
            <person name="Abouelleil A."/>
            <person name="Chapman S.B."/>
            <person name="Priest M."/>
            <person name="Young S.K."/>
            <person name="Wortman J."/>
            <person name="Nusbaum C."/>
            <person name="Birren B."/>
        </authorList>
    </citation>
    <scope>NUCLEOTIDE SEQUENCE [LARGE SCALE GENOMIC DNA]</scope>
    <source>
        <strain evidence="3 4">CBS 72588</strain>
    </source>
</reference>
<name>A0A0D2DV45_9EURO</name>
<evidence type="ECO:0000313" key="4">
    <source>
        <dbReference type="Proteomes" id="UP000053342"/>
    </source>
</evidence>
<proteinExistence type="predicted"/>
<dbReference type="Proteomes" id="UP000053342">
    <property type="component" value="Unassembled WGS sequence"/>
</dbReference>
<dbReference type="GeneID" id="27354659"/>
<dbReference type="AlphaFoldDB" id="A0A0D2DV45"/>
<dbReference type="RefSeq" id="XP_016267184.1">
    <property type="nucleotide sequence ID" value="XM_016403287.1"/>
</dbReference>
<dbReference type="HOGENOM" id="CLU_470929_0_0_1"/>
<feature type="compositionally biased region" description="Polar residues" evidence="1">
    <location>
        <begin position="1"/>
        <end position="13"/>
    </location>
</feature>
<feature type="region of interest" description="Disordered" evidence="1">
    <location>
        <begin position="1"/>
        <end position="21"/>
    </location>
</feature>
<evidence type="ECO:0000313" key="3">
    <source>
        <dbReference type="EMBL" id="KIW46968.1"/>
    </source>
</evidence>
<feature type="domain" description="Heterokaryon incompatibility" evidence="2">
    <location>
        <begin position="216"/>
        <end position="361"/>
    </location>
</feature>
<protein>
    <recommendedName>
        <fullName evidence="2">Heterokaryon incompatibility domain-containing protein</fullName>
    </recommendedName>
</protein>
<gene>
    <name evidence="3" type="ORF">PV06_02585</name>
</gene>
<dbReference type="PANTHER" id="PTHR33112:SF1">
    <property type="entry name" value="HETEROKARYON INCOMPATIBILITY DOMAIN-CONTAINING PROTEIN"/>
    <property type="match status" value="1"/>
</dbReference>
<dbReference type="STRING" id="215243.A0A0D2DV45"/>
<dbReference type="VEuPathDB" id="FungiDB:PV06_02585"/>
<feature type="region of interest" description="Disordered" evidence="1">
    <location>
        <begin position="489"/>
        <end position="508"/>
    </location>
</feature>